<organism evidence="4 5">
    <name type="scientific">Exophiala sideris</name>
    <dbReference type="NCBI Taxonomy" id="1016849"/>
    <lineage>
        <taxon>Eukaryota</taxon>
        <taxon>Fungi</taxon>
        <taxon>Dikarya</taxon>
        <taxon>Ascomycota</taxon>
        <taxon>Pezizomycotina</taxon>
        <taxon>Eurotiomycetes</taxon>
        <taxon>Chaetothyriomycetidae</taxon>
        <taxon>Chaetothyriales</taxon>
        <taxon>Herpotrichiellaceae</taxon>
        <taxon>Exophiala</taxon>
    </lineage>
</organism>
<dbReference type="InterPro" id="IPR036412">
    <property type="entry name" value="HAD-like_sf"/>
</dbReference>
<dbReference type="SUPFAM" id="SSF56112">
    <property type="entry name" value="Protein kinase-like (PK-like)"/>
    <property type="match status" value="1"/>
</dbReference>
<dbReference type="Gene3D" id="3.40.50.1000">
    <property type="entry name" value="HAD superfamily/HAD-like"/>
    <property type="match status" value="1"/>
</dbReference>
<evidence type="ECO:0000313" key="4">
    <source>
        <dbReference type="EMBL" id="KAK5062135.1"/>
    </source>
</evidence>
<evidence type="ECO:0000256" key="2">
    <source>
        <dbReference type="SAM" id="SignalP"/>
    </source>
</evidence>
<proteinExistence type="predicted"/>
<name>A0ABR0JET4_9EURO</name>
<keyword evidence="2" id="KW-0732">Signal</keyword>
<accession>A0ABR0JET4</accession>
<feature type="domain" description="Aminoglycoside phosphotransferase" evidence="3">
    <location>
        <begin position="233"/>
        <end position="441"/>
    </location>
</feature>
<dbReference type="InterPro" id="IPR023214">
    <property type="entry name" value="HAD_sf"/>
</dbReference>
<feature type="region of interest" description="Disordered" evidence="1">
    <location>
        <begin position="309"/>
        <end position="331"/>
    </location>
</feature>
<evidence type="ECO:0000256" key="1">
    <source>
        <dbReference type="SAM" id="MobiDB-lite"/>
    </source>
</evidence>
<dbReference type="Proteomes" id="UP001345691">
    <property type="component" value="Unassembled WGS sequence"/>
</dbReference>
<keyword evidence="5" id="KW-1185">Reference proteome</keyword>
<evidence type="ECO:0000259" key="3">
    <source>
        <dbReference type="Pfam" id="PF01636"/>
    </source>
</evidence>
<gene>
    <name evidence="4" type="ORF">LTR69_004493</name>
</gene>
<dbReference type="InterPro" id="IPR002575">
    <property type="entry name" value="Aminoglycoside_PTrfase"/>
</dbReference>
<protein>
    <recommendedName>
        <fullName evidence="3">Aminoglycoside phosphotransferase domain-containing protein</fullName>
    </recommendedName>
</protein>
<feature type="chain" id="PRO_5046183818" description="Aminoglycoside phosphotransferase domain-containing protein" evidence="2">
    <location>
        <begin position="18"/>
        <end position="544"/>
    </location>
</feature>
<dbReference type="InterPro" id="IPR011009">
    <property type="entry name" value="Kinase-like_dom_sf"/>
</dbReference>
<comment type="caution">
    <text evidence="4">The sequence shown here is derived from an EMBL/GenBank/DDBJ whole genome shotgun (WGS) entry which is preliminary data.</text>
</comment>
<dbReference type="SUPFAM" id="SSF56784">
    <property type="entry name" value="HAD-like"/>
    <property type="match status" value="1"/>
</dbReference>
<reference evidence="4 5" key="1">
    <citation type="submission" date="2023-08" db="EMBL/GenBank/DDBJ databases">
        <title>Black Yeasts Isolated from many extreme environments.</title>
        <authorList>
            <person name="Coleine C."/>
            <person name="Stajich J.E."/>
            <person name="Selbmann L."/>
        </authorList>
    </citation>
    <scope>NUCLEOTIDE SEQUENCE [LARGE SCALE GENOMIC DNA]</scope>
    <source>
        <strain evidence="4 5">CCFEE 6328</strain>
    </source>
</reference>
<evidence type="ECO:0000313" key="5">
    <source>
        <dbReference type="Proteomes" id="UP001345691"/>
    </source>
</evidence>
<sequence length="544" mass="61224">MPPRRVSILSFLWGASALDSRVSVSIDDFSCVGTPRQLDEFLLKINRKDPAIKSKKQRFCFDLDMTLVGYPDTPGDYSTCSPIWQNIELVRALYNSGHHIIIQTARRMKTHNGNIGAVIADIGPTTMTSLQKYNIPYHEIFFGKPHADIYVDDLAVNANVDTRREIGWLASDAADDCQGNLLAELKHAKKAGIVPSRDFNHIQIIGERVMKSSKSPKLLADVFLQHDAQLDRRPVPQAVRDELLPETSTYSFTMQKVEGVSYSHLLVARSLTTRRLQLMLDTLHRIHTCTEPNAEPAEDVISPEIQKTLNPSPSRKSFDSEHSLVSVSETSESGVPDDIDIYANYARKVASRYQEYRETYDALGSHTTAHVYATIQASLESYERNRRATQVGYIHGDPVFSNIVLDEAARKVTFFDVRSQQGDRFTTMGDVCYDLAKVLQSLQGYDHIVLTGEEALTKSSQADGAQAELSAILRPEDRLFLGTLQKTFWDFVDERYGAIVEYHELLMLVASLLFSLIPLHRPAFQPLFLQMCVNILEHETACPI</sequence>
<dbReference type="Pfam" id="PF01636">
    <property type="entry name" value="APH"/>
    <property type="match status" value="1"/>
</dbReference>
<feature type="signal peptide" evidence="2">
    <location>
        <begin position="1"/>
        <end position="17"/>
    </location>
</feature>
<dbReference type="EMBL" id="JAVRRF010000008">
    <property type="protein sequence ID" value="KAK5062135.1"/>
    <property type="molecule type" value="Genomic_DNA"/>
</dbReference>